<evidence type="ECO:0000259" key="1">
    <source>
        <dbReference type="Pfam" id="PF24968"/>
    </source>
</evidence>
<organism evidence="2 3">
    <name type="scientific">Venturia nashicola</name>
    <dbReference type="NCBI Taxonomy" id="86259"/>
    <lineage>
        <taxon>Eukaryota</taxon>
        <taxon>Fungi</taxon>
        <taxon>Dikarya</taxon>
        <taxon>Ascomycota</taxon>
        <taxon>Pezizomycotina</taxon>
        <taxon>Dothideomycetes</taxon>
        <taxon>Pleosporomycetidae</taxon>
        <taxon>Venturiales</taxon>
        <taxon>Venturiaceae</taxon>
        <taxon>Venturia</taxon>
    </lineage>
</organism>
<accession>A0A4Z1PB11</accession>
<feature type="domain" description="DUF7770" evidence="1">
    <location>
        <begin position="21"/>
        <end position="147"/>
    </location>
</feature>
<dbReference type="EMBL" id="SNSC02000013">
    <property type="protein sequence ID" value="TID18781.1"/>
    <property type="molecule type" value="Genomic_DNA"/>
</dbReference>
<dbReference type="Pfam" id="PF24968">
    <property type="entry name" value="DUF7770"/>
    <property type="match status" value="1"/>
</dbReference>
<dbReference type="AlphaFoldDB" id="A0A4Z1PB11"/>
<name>A0A4Z1PB11_9PEZI</name>
<protein>
    <recommendedName>
        <fullName evidence="1">DUF7770 domain-containing protein</fullName>
    </recommendedName>
</protein>
<sequence length="169" mass="19205">MDFGGDTRVVHLIQAVCHPLNPEYNHWSLNIQYKADALSTKVIGSLRCHMTINEEDNTTLFAVAPKTYANVKNCVFAVDFTPTPNNLPVGYISQVIRNNNLHRFEFSPEGSGCRHWLFLVIQKLQIAGYIAPESDARIWPYLHCFWPITGDFWDRVQGNAVKIAWEGLG</sequence>
<proteinExistence type="predicted"/>
<evidence type="ECO:0000313" key="3">
    <source>
        <dbReference type="Proteomes" id="UP000298493"/>
    </source>
</evidence>
<evidence type="ECO:0000313" key="2">
    <source>
        <dbReference type="EMBL" id="TID18781.1"/>
    </source>
</evidence>
<dbReference type="InterPro" id="IPR056672">
    <property type="entry name" value="DUF7770"/>
</dbReference>
<reference evidence="2 3" key="1">
    <citation type="submission" date="2019-04" db="EMBL/GenBank/DDBJ databases">
        <title>High contiguity whole genome sequence and gene annotation resource for two Venturia nashicola isolates.</title>
        <authorList>
            <person name="Prokchorchik M."/>
            <person name="Won K."/>
            <person name="Lee Y."/>
            <person name="Choi E.D."/>
            <person name="Segonzac C."/>
            <person name="Sohn K.H."/>
        </authorList>
    </citation>
    <scope>NUCLEOTIDE SEQUENCE [LARGE SCALE GENOMIC DNA]</scope>
    <source>
        <strain evidence="2 3">PRI2</strain>
    </source>
</reference>
<keyword evidence="3" id="KW-1185">Reference proteome</keyword>
<dbReference type="Proteomes" id="UP000298493">
    <property type="component" value="Unassembled WGS sequence"/>
</dbReference>
<gene>
    <name evidence="2" type="ORF">E6O75_ATG05902</name>
</gene>
<comment type="caution">
    <text evidence="2">The sequence shown here is derived from an EMBL/GenBank/DDBJ whole genome shotgun (WGS) entry which is preliminary data.</text>
</comment>